<evidence type="ECO:0008006" key="3">
    <source>
        <dbReference type="Google" id="ProtNLM"/>
    </source>
</evidence>
<accession>A0ABV5B5J8</accession>
<sequence>MKLEIENWARNNLEEDALSLMQESVACYKIGAYRSAYLMSYLAFKQTLKDRILRSPAYPECYANRIEWDRNVLKVLEKGDKWENFINEIVEANTGKLKDIFIYRNRENSLNKYSYWKNIRNSCAHAKDETITSATVEQFWNYLRDNLSEFYVLGGKKYLMSELIDCYKYYISDEKKDISRLLMDIKIVYKQELKQFFLEFLNQLMAENRDLIDDVNYEFWGGIINCIEEAITDAFVSSISEKKEIFLDFFKYYPTLLKLITSIDSRFIQDYINPLLCKELRFKYAYKSYFWDILINSLEIQPQSIAIQTITSNYENFILIEHIEVDGYQKALLNEHNVFKSFIFNAGRDLFNNDSSDHWSYYAWGNIKDDTYVVQCFNYVKWDLEMLCRINSSFGYLLENVKSRTNTDSKSNGMTRIDTYKTIVSNCRDKIVMFCSEHDINLTEYTHINELIIND</sequence>
<name>A0ABV5B5J8_9BACL</name>
<dbReference type="Proteomes" id="UP001580407">
    <property type="component" value="Unassembled WGS sequence"/>
</dbReference>
<gene>
    <name evidence="1" type="ORF">ACE3NQ_08565</name>
</gene>
<organism evidence="1 2">
    <name type="scientific">Paenibacillus terreus</name>
    <dbReference type="NCBI Taxonomy" id="1387834"/>
    <lineage>
        <taxon>Bacteria</taxon>
        <taxon>Bacillati</taxon>
        <taxon>Bacillota</taxon>
        <taxon>Bacilli</taxon>
        <taxon>Bacillales</taxon>
        <taxon>Paenibacillaceae</taxon>
        <taxon>Paenibacillus</taxon>
    </lineage>
</organism>
<keyword evidence="2" id="KW-1185">Reference proteome</keyword>
<comment type="caution">
    <text evidence="1">The sequence shown here is derived from an EMBL/GenBank/DDBJ whole genome shotgun (WGS) entry which is preliminary data.</text>
</comment>
<dbReference type="EMBL" id="JBHILM010000007">
    <property type="protein sequence ID" value="MFB5680960.1"/>
    <property type="molecule type" value="Genomic_DNA"/>
</dbReference>
<reference evidence="1 2" key="1">
    <citation type="submission" date="2024-09" db="EMBL/GenBank/DDBJ databases">
        <authorList>
            <person name="Ruan L."/>
        </authorList>
    </citation>
    <scope>NUCLEOTIDE SEQUENCE [LARGE SCALE GENOMIC DNA]</scope>
    <source>
        <strain evidence="1 2">D33</strain>
    </source>
</reference>
<evidence type="ECO:0000313" key="2">
    <source>
        <dbReference type="Proteomes" id="UP001580407"/>
    </source>
</evidence>
<evidence type="ECO:0000313" key="1">
    <source>
        <dbReference type="EMBL" id="MFB5680960.1"/>
    </source>
</evidence>
<protein>
    <recommendedName>
        <fullName evidence="3">HEPN domain-containing protein</fullName>
    </recommendedName>
</protein>
<dbReference type="RefSeq" id="WP_375524753.1">
    <property type="nucleotide sequence ID" value="NZ_JBHILM010000007.1"/>
</dbReference>
<proteinExistence type="predicted"/>